<sequence length="357" mass="36587">MTARRSPALPLLWAGLATIVAGAAMSLQGRANGILGPVLGHAVFAALLSFATGLLLVGGALLLSARSRAAAVRLFSLVRTGALPRWMLLGGCSGALVVIAQATTVPVMGIAMFTMAFVSGQVTGGLCVDATHLPPGGRQRLTFFRILGVLVVLAALTLGAWERLVLGVPLWAPLLPFASGALTALQQACNGRIRAATGSAVVATAVNFAVGFLLLLALTGVLLASGVRWTGFPGPGQWWILLGGVLGVVFIAFTSLTVRRLGVLLLTLFSLFGNLAGALLLDLAVPLPGSLVSTTTVLSAALVLAGIAVTLMPAAGSLRGRGSRTRGPRRGPSRRRRGTSRGSRGRRSAAGARTRSR</sequence>
<evidence type="ECO:0000256" key="2">
    <source>
        <dbReference type="SAM" id="Phobius"/>
    </source>
</evidence>
<gene>
    <name evidence="3" type="ORF">DFO65_105283</name>
</gene>
<dbReference type="InterPro" id="IPR006750">
    <property type="entry name" value="YdcZ"/>
</dbReference>
<comment type="caution">
    <text evidence="3">The sequence shown here is derived from an EMBL/GenBank/DDBJ whole genome shotgun (WGS) entry which is preliminary data.</text>
</comment>
<feature type="compositionally biased region" description="Basic residues" evidence="1">
    <location>
        <begin position="321"/>
        <end position="347"/>
    </location>
</feature>
<feature type="region of interest" description="Disordered" evidence="1">
    <location>
        <begin position="318"/>
        <end position="357"/>
    </location>
</feature>
<evidence type="ECO:0000313" key="4">
    <source>
        <dbReference type="Proteomes" id="UP000253509"/>
    </source>
</evidence>
<dbReference type="PANTHER" id="PTHR34821:SF2">
    <property type="entry name" value="INNER MEMBRANE PROTEIN YDCZ"/>
    <property type="match status" value="1"/>
</dbReference>
<keyword evidence="2" id="KW-1133">Transmembrane helix</keyword>
<reference evidence="3 4" key="1">
    <citation type="submission" date="2018-06" db="EMBL/GenBank/DDBJ databases">
        <title>Freshwater and sediment microbial communities from various areas in North America, analyzing microbe dynamics in response to fracking.</title>
        <authorList>
            <person name="Lamendella R."/>
        </authorList>
    </citation>
    <scope>NUCLEOTIDE SEQUENCE [LARGE SCALE GENOMIC DNA]</scope>
    <source>
        <strain evidence="3 4">3b_TX</strain>
    </source>
</reference>
<feature type="transmembrane region" description="Helical" evidence="2">
    <location>
        <begin position="263"/>
        <end position="285"/>
    </location>
</feature>
<keyword evidence="2" id="KW-0472">Membrane</keyword>
<feature type="transmembrane region" description="Helical" evidence="2">
    <location>
        <begin position="86"/>
        <end position="104"/>
    </location>
</feature>
<feature type="transmembrane region" description="Helical" evidence="2">
    <location>
        <begin position="236"/>
        <end position="256"/>
    </location>
</feature>
<dbReference type="Pfam" id="PF04657">
    <property type="entry name" value="DMT_YdcZ"/>
    <property type="match status" value="2"/>
</dbReference>
<feature type="transmembrane region" description="Helical" evidence="2">
    <location>
        <begin position="42"/>
        <end position="65"/>
    </location>
</feature>
<protein>
    <submittedName>
        <fullName evidence="3">Transporter family-2 protein</fullName>
    </submittedName>
</protein>
<evidence type="ECO:0000256" key="1">
    <source>
        <dbReference type="SAM" id="MobiDB-lite"/>
    </source>
</evidence>
<feature type="transmembrane region" description="Helical" evidence="2">
    <location>
        <begin position="110"/>
        <end position="130"/>
    </location>
</feature>
<feature type="compositionally biased region" description="Low complexity" evidence="1">
    <location>
        <begin position="348"/>
        <end position="357"/>
    </location>
</feature>
<dbReference type="PANTHER" id="PTHR34821">
    <property type="entry name" value="INNER MEMBRANE PROTEIN YDCZ"/>
    <property type="match status" value="1"/>
</dbReference>
<dbReference type="EMBL" id="QNSB01000005">
    <property type="protein sequence ID" value="RBP71678.1"/>
    <property type="molecule type" value="Genomic_DNA"/>
</dbReference>
<feature type="transmembrane region" description="Helical" evidence="2">
    <location>
        <begin position="197"/>
        <end position="224"/>
    </location>
</feature>
<accession>A0A366ILP6</accession>
<feature type="transmembrane region" description="Helical" evidence="2">
    <location>
        <begin position="142"/>
        <end position="161"/>
    </location>
</feature>
<keyword evidence="2" id="KW-0812">Transmembrane</keyword>
<dbReference type="Proteomes" id="UP000253509">
    <property type="component" value="Unassembled WGS sequence"/>
</dbReference>
<feature type="transmembrane region" description="Helical" evidence="2">
    <location>
        <begin position="297"/>
        <end position="316"/>
    </location>
</feature>
<feature type="transmembrane region" description="Helical" evidence="2">
    <location>
        <begin position="167"/>
        <end position="185"/>
    </location>
</feature>
<name>A0A366ILP6_9MICO</name>
<dbReference type="AlphaFoldDB" id="A0A366ILP6"/>
<organism evidence="3 4">
    <name type="scientific">Brevibacterium celere</name>
    <dbReference type="NCBI Taxonomy" id="225845"/>
    <lineage>
        <taxon>Bacteria</taxon>
        <taxon>Bacillati</taxon>
        <taxon>Actinomycetota</taxon>
        <taxon>Actinomycetes</taxon>
        <taxon>Micrococcales</taxon>
        <taxon>Brevibacteriaceae</taxon>
        <taxon>Brevibacterium</taxon>
    </lineage>
</organism>
<evidence type="ECO:0000313" key="3">
    <source>
        <dbReference type="EMBL" id="RBP71678.1"/>
    </source>
</evidence>
<dbReference type="GO" id="GO:0005886">
    <property type="term" value="C:plasma membrane"/>
    <property type="evidence" value="ECO:0007669"/>
    <property type="project" value="TreeGrafter"/>
</dbReference>
<keyword evidence="4" id="KW-1185">Reference proteome</keyword>
<proteinExistence type="predicted"/>